<evidence type="ECO:0000313" key="2">
    <source>
        <dbReference type="Proteomes" id="UP000430202"/>
    </source>
</evidence>
<accession>A0A653PAL8</accession>
<keyword evidence="2" id="KW-1185">Reference proteome</keyword>
<dbReference type="EMBL" id="CABWLR010000002">
    <property type="protein sequence ID" value="VXB26762.1"/>
    <property type="molecule type" value="Genomic_DNA"/>
</dbReference>
<reference evidence="1 2" key="1">
    <citation type="submission" date="2019-10" db="EMBL/GenBank/DDBJ databases">
        <authorList>
            <person name="Karimi E."/>
        </authorList>
    </citation>
    <scope>NUCLEOTIDE SEQUENCE [LARGE SCALE GENOMIC DNA]</scope>
    <source>
        <strain evidence="1">Maribacter sp. 151</strain>
    </source>
</reference>
<dbReference type="AlphaFoldDB" id="A0A653PAL8"/>
<protein>
    <submittedName>
        <fullName evidence="1">Uncharacterized protein</fullName>
    </submittedName>
</protein>
<name>A0A653PAL8_9FLAO</name>
<organism evidence="1 2">
    <name type="scientific">Maribacter litoralis</name>
    <dbReference type="NCBI Taxonomy" id="2059726"/>
    <lineage>
        <taxon>Bacteria</taxon>
        <taxon>Pseudomonadati</taxon>
        <taxon>Bacteroidota</taxon>
        <taxon>Flavobacteriia</taxon>
        <taxon>Flavobacteriales</taxon>
        <taxon>Flavobacteriaceae</taxon>
        <taxon>Maribacter</taxon>
    </lineage>
</organism>
<sequence>MHKCFSTVHETVDSNNSKAIVIEKKLCSKFFIAAKLTIINFQCLKSTFLTISRNVLYANRAKIEKTEHQLYDYIAF</sequence>
<gene>
    <name evidence="1" type="ORF">MARI151_20174</name>
</gene>
<dbReference type="Proteomes" id="UP000430202">
    <property type="component" value="Unassembled WGS sequence"/>
</dbReference>
<evidence type="ECO:0000313" key="1">
    <source>
        <dbReference type="EMBL" id="VXB26762.1"/>
    </source>
</evidence>
<proteinExistence type="predicted"/>